<organism evidence="2 3">
    <name type="scientific">Pythium insidiosum</name>
    <name type="common">Pythiosis disease agent</name>
    <dbReference type="NCBI Taxonomy" id="114742"/>
    <lineage>
        <taxon>Eukaryota</taxon>
        <taxon>Sar</taxon>
        <taxon>Stramenopiles</taxon>
        <taxon>Oomycota</taxon>
        <taxon>Peronosporomycetes</taxon>
        <taxon>Pythiales</taxon>
        <taxon>Pythiaceae</taxon>
        <taxon>Pythium</taxon>
    </lineage>
</organism>
<feature type="transmembrane region" description="Helical" evidence="1">
    <location>
        <begin position="175"/>
        <end position="199"/>
    </location>
</feature>
<feature type="transmembrane region" description="Helical" evidence="1">
    <location>
        <begin position="88"/>
        <end position="106"/>
    </location>
</feature>
<comment type="caution">
    <text evidence="2">The sequence shown here is derived from an EMBL/GenBank/DDBJ whole genome shotgun (WGS) entry which is preliminary data.</text>
</comment>
<keyword evidence="1" id="KW-1133">Transmembrane helix</keyword>
<evidence type="ECO:0000313" key="2">
    <source>
        <dbReference type="EMBL" id="KAJ0390930.1"/>
    </source>
</evidence>
<reference evidence="2" key="1">
    <citation type="submission" date="2021-12" db="EMBL/GenBank/DDBJ databases">
        <title>Prjna785345.</title>
        <authorList>
            <person name="Rujirawat T."/>
            <person name="Krajaejun T."/>
        </authorList>
    </citation>
    <scope>NUCLEOTIDE SEQUENCE</scope>
    <source>
        <strain evidence="2">Pi057C3</strain>
    </source>
</reference>
<evidence type="ECO:0000256" key="1">
    <source>
        <dbReference type="SAM" id="Phobius"/>
    </source>
</evidence>
<keyword evidence="3" id="KW-1185">Reference proteome</keyword>
<accession>A0AAD5Q590</accession>
<feature type="transmembrane region" description="Helical" evidence="1">
    <location>
        <begin position="118"/>
        <end position="145"/>
    </location>
</feature>
<evidence type="ECO:0008006" key="4">
    <source>
        <dbReference type="Google" id="ProtNLM"/>
    </source>
</evidence>
<dbReference type="AlphaFoldDB" id="A0AAD5Q590"/>
<evidence type="ECO:0000313" key="3">
    <source>
        <dbReference type="Proteomes" id="UP001209570"/>
    </source>
</evidence>
<sequence>MLQRAYPNASLEMVVLDDVEDFPRGGHISHGRHDFDIVTFIRARQCDRGATNCSTIAVDDYRYEAAVLAATEREWFTIVAMLRGTGQAYAWLRVASLVAGIVAAESRASTSWTKKMRVALRTFLIIPSHVVVYGSMIPVMCYAAAHALDSSIVYEQIRKDFNALRGFVNFTFGKFISLATVSMRTVWVIALVCHAVTWLSTKRSWSPSLGVMGVPELFIALISSSTVLAHYRFSSWRDCRIMQIHEIPSSQRLRDIRALSFDTTRGAINKLVLGTTSDFQFVSLALATVSGIVFLACVAERMLGSSLRYRLTVITHTRVPYSSPWLWPTDALVINWANSVTKPVQAQHHCQQPKSEEGQQRLFVESEKNPLKKDTPVQRKTSQRLTISVRPLQRYNSVSDSLQDPLLEIDHRTRGVAAFISTLNLTVMSDPVLYLRLQRGHSSQLVGLFECIDTGKLWLLPLPLSMDSLDVPVDWERLQRVAIFKMNELSWCDLLNCG</sequence>
<keyword evidence="1" id="KW-0472">Membrane</keyword>
<dbReference type="EMBL" id="JAKCXM010001473">
    <property type="protein sequence ID" value="KAJ0390930.1"/>
    <property type="molecule type" value="Genomic_DNA"/>
</dbReference>
<gene>
    <name evidence="2" type="ORF">P43SY_010468</name>
</gene>
<proteinExistence type="predicted"/>
<dbReference type="Proteomes" id="UP001209570">
    <property type="component" value="Unassembled WGS sequence"/>
</dbReference>
<protein>
    <recommendedName>
        <fullName evidence="4">Transmembrane protein</fullName>
    </recommendedName>
</protein>
<feature type="transmembrane region" description="Helical" evidence="1">
    <location>
        <begin position="211"/>
        <end position="233"/>
    </location>
</feature>
<feature type="transmembrane region" description="Helical" evidence="1">
    <location>
        <begin position="279"/>
        <end position="299"/>
    </location>
</feature>
<name>A0AAD5Q590_PYTIN</name>
<keyword evidence="1" id="KW-0812">Transmembrane</keyword>